<name>A0A0K2SG45_LIMPI</name>
<keyword evidence="2" id="KW-1185">Reference proteome</keyword>
<dbReference type="EMBL" id="AP014924">
    <property type="protein sequence ID" value="BAS26012.1"/>
    <property type="molecule type" value="Genomic_DNA"/>
</dbReference>
<sequence>MRVQPVEDVHKLAGELERRLKDTLCVVNLRQGQDELAQARLEVEQVYVDDRVPTTRTLRVVGRTPGGRDHGAVAIPLAGPMSGQWTEASGRVDLIQGGYILSIIPAPGAREGHADRKSLARV</sequence>
<dbReference type="STRING" id="1555112.LIP_0155"/>
<proteinExistence type="predicted"/>
<dbReference type="AlphaFoldDB" id="A0A0K2SG45"/>
<gene>
    <name evidence="1" type="ORF">LIP_0155</name>
</gene>
<protein>
    <submittedName>
        <fullName evidence="1">Uncharacterized protein</fullName>
    </submittedName>
</protein>
<evidence type="ECO:0000313" key="2">
    <source>
        <dbReference type="Proteomes" id="UP000065807"/>
    </source>
</evidence>
<reference evidence="2" key="2">
    <citation type="journal article" date="2016" name="Int. J. Syst. Evol. Microbiol.">
        <title>Complete genome sequence and cell structure of Limnochorda pilosa, a Gram-negative spore-former within the phylum Firmicutes.</title>
        <authorList>
            <person name="Watanabe M."/>
            <person name="Kojima H."/>
            <person name="Fukui M."/>
        </authorList>
    </citation>
    <scope>NUCLEOTIDE SEQUENCE [LARGE SCALE GENOMIC DNA]</scope>
    <source>
        <strain evidence="2">HC45</strain>
    </source>
</reference>
<reference evidence="2" key="1">
    <citation type="submission" date="2015-07" db="EMBL/GenBank/DDBJ databases">
        <title>Complete genome sequence and phylogenetic analysis of Limnochorda pilosa.</title>
        <authorList>
            <person name="Watanabe M."/>
            <person name="Kojima H."/>
            <person name="Fukui M."/>
        </authorList>
    </citation>
    <scope>NUCLEOTIDE SEQUENCE [LARGE SCALE GENOMIC DNA]</scope>
    <source>
        <strain evidence="2">HC45</strain>
    </source>
</reference>
<evidence type="ECO:0000313" key="1">
    <source>
        <dbReference type="EMBL" id="BAS26012.1"/>
    </source>
</evidence>
<dbReference type="Proteomes" id="UP000065807">
    <property type="component" value="Chromosome"/>
</dbReference>
<dbReference type="KEGG" id="lpil:LIP_0155"/>
<organism evidence="1 2">
    <name type="scientific">Limnochorda pilosa</name>
    <dbReference type="NCBI Taxonomy" id="1555112"/>
    <lineage>
        <taxon>Bacteria</taxon>
        <taxon>Bacillati</taxon>
        <taxon>Bacillota</taxon>
        <taxon>Limnochordia</taxon>
        <taxon>Limnochordales</taxon>
        <taxon>Limnochordaceae</taxon>
        <taxon>Limnochorda</taxon>
    </lineage>
</organism>
<dbReference type="RefSeq" id="WP_068133009.1">
    <property type="nucleotide sequence ID" value="NZ_AP014924.1"/>
</dbReference>
<accession>A0A0K2SG45</accession>